<dbReference type="HAMAP" id="MF_01185">
    <property type="entry name" value="FliW"/>
    <property type="match status" value="1"/>
</dbReference>
<evidence type="ECO:0000256" key="2">
    <source>
        <dbReference type="ARBA" id="ARBA00022795"/>
    </source>
</evidence>
<keyword evidence="1 4" id="KW-0963">Cytoplasm</keyword>
<reference evidence="6" key="1">
    <citation type="submission" date="2018-08" db="EMBL/GenBank/DDBJ databases">
        <authorList>
            <person name="Chevrot R."/>
        </authorList>
    </citation>
    <scope>NUCLEOTIDE SEQUENCE [LARGE SCALE GENOMIC DNA]</scope>
</reference>
<dbReference type="GO" id="GO:0005737">
    <property type="term" value="C:cytoplasm"/>
    <property type="evidence" value="ECO:0007669"/>
    <property type="project" value="UniProtKB-SubCell"/>
</dbReference>
<name>A0A383RJ40_PAEAL</name>
<keyword evidence="3 4" id="KW-0810">Translation regulation</keyword>
<evidence type="ECO:0000256" key="1">
    <source>
        <dbReference type="ARBA" id="ARBA00022490"/>
    </source>
</evidence>
<protein>
    <recommendedName>
        <fullName evidence="4">Flagellar assembly factor FliW</fullName>
    </recommendedName>
</protein>
<dbReference type="GO" id="GO:0044780">
    <property type="term" value="P:bacterial-type flagellum assembly"/>
    <property type="evidence" value="ECO:0007669"/>
    <property type="project" value="UniProtKB-UniRule"/>
</dbReference>
<evidence type="ECO:0000313" key="5">
    <source>
        <dbReference type="EMBL" id="SYX86504.1"/>
    </source>
</evidence>
<evidence type="ECO:0000313" key="6">
    <source>
        <dbReference type="Proteomes" id="UP000304148"/>
    </source>
</evidence>
<accession>A0A383RJ40</accession>
<dbReference type="PANTHER" id="PTHR39190">
    <property type="entry name" value="FLAGELLAR ASSEMBLY FACTOR FLIW"/>
    <property type="match status" value="1"/>
</dbReference>
<dbReference type="InterPro" id="IPR003775">
    <property type="entry name" value="Flagellar_assembly_factor_FliW"/>
</dbReference>
<dbReference type="Pfam" id="PF02623">
    <property type="entry name" value="FliW"/>
    <property type="match status" value="1"/>
</dbReference>
<comment type="function">
    <text evidence="4">Acts as an anti-CsrA protein, binds CsrA and prevents it from repressing translation of its target genes, one of which is flagellin. Binds to flagellin and participates in the assembly of the flagellum.</text>
</comment>
<organism evidence="5 6">
    <name type="scientific">Paenibacillus alvei</name>
    <name type="common">Bacillus alvei</name>
    <dbReference type="NCBI Taxonomy" id="44250"/>
    <lineage>
        <taxon>Bacteria</taxon>
        <taxon>Bacillati</taxon>
        <taxon>Bacillota</taxon>
        <taxon>Bacilli</taxon>
        <taxon>Bacillales</taxon>
        <taxon>Paenibacillaceae</taxon>
        <taxon>Paenibacillus</taxon>
    </lineage>
</organism>
<comment type="similarity">
    <text evidence="4">Belongs to the FliW family.</text>
</comment>
<dbReference type="InterPro" id="IPR024046">
    <property type="entry name" value="Flagellar_assmbl_FliW_dom_sf"/>
</dbReference>
<proteinExistence type="inferred from homology"/>
<gene>
    <name evidence="4 5" type="primary">fliW</name>
    <name evidence="5" type="ORF">PBLR_14930</name>
</gene>
<dbReference type="Gene3D" id="2.30.290.10">
    <property type="entry name" value="BH3618-like"/>
    <property type="match status" value="1"/>
</dbReference>
<dbReference type="Proteomes" id="UP000304148">
    <property type="component" value="Chromosome"/>
</dbReference>
<sequence>MEVKSSRLGILRVKEEDIITFQNGILGFPESKEYVWVHSIEPDLPIECLQCTIDEQFSFMIVDPFLFAPEYVFDLSEGIKQSLEITSKNHVIVRVILTARPDNKTTLNLRAPLIMNVNNNRATQIILDGPQYQLQYPIGRG</sequence>
<dbReference type="SUPFAM" id="SSF141457">
    <property type="entry name" value="BH3618-like"/>
    <property type="match status" value="1"/>
</dbReference>
<keyword evidence="2 4" id="KW-1005">Bacterial flagellum biogenesis</keyword>
<dbReference type="AlphaFoldDB" id="A0A383RJ40"/>
<dbReference type="EMBL" id="LS992241">
    <property type="protein sequence ID" value="SYX86504.1"/>
    <property type="molecule type" value="Genomic_DNA"/>
</dbReference>
<comment type="subcellular location">
    <subcellularLocation>
        <location evidence="4">Cytoplasm</location>
    </subcellularLocation>
</comment>
<evidence type="ECO:0000256" key="4">
    <source>
        <dbReference type="HAMAP-Rule" id="MF_01185"/>
    </source>
</evidence>
<dbReference type="PANTHER" id="PTHR39190:SF1">
    <property type="entry name" value="FLAGELLAR ASSEMBLY FACTOR FLIW"/>
    <property type="match status" value="1"/>
</dbReference>
<dbReference type="RefSeq" id="WP_072729046.1">
    <property type="nucleotide sequence ID" value="NZ_LS992241.1"/>
</dbReference>
<evidence type="ECO:0000256" key="3">
    <source>
        <dbReference type="ARBA" id="ARBA00022845"/>
    </source>
</evidence>
<comment type="subunit">
    <text evidence="4">Interacts with translational regulator CsrA and flagellin(s).</text>
</comment>
<dbReference type="GO" id="GO:0006417">
    <property type="term" value="P:regulation of translation"/>
    <property type="evidence" value="ECO:0007669"/>
    <property type="project" value="UniProtKB-KW"/>
</dbReference>
<keyword evidence="4" id="KW-0143">Chaperone</keyword>